<dbReference type="RefSeq" id="WP_058855911.1">
    <property type="nucleotide sequence ID" value="NZ_BMMH01000006.1"/>
</dbReference>
<dbReference type="PANTHER" id="PTHR34075:SF5">
    <property type="entry name" value="BLR3430 PROTEIN"/>
    <property type="match status" value="1"/>
</dbReference>
<dbReference type="AlphaFoldDB" id="A0A917VUM2"/>
<dbReference type="Pfam" id="PF01796">
    <property type="entry name" value="OB_ChsH2_C"/>
    <property type="match status" value="1"/>
</dbReference>
<dbReference type="EMBL" id="BMMH01000006">
    <property type="protein sequence ID" value="GGL16181.1"/>
    <property type="molecule type" value="Genomic_DNA"/>
</dbReference>
<feature type="domain" description="ChsH2 C-terminal OB-fold" evidence="1">
    <location>
        <begin position="62"/>
        <end position="121"/>
    </location>
</feature>
<keyword evidence="3" id="KW-1185">Reference proteome</keyword>
<dbReference type="InterPro" id="IPR052513">
    <property type="entry name" value="Thioester_dehydratase-like"/>
</dbReference>
<reference evidence="2" key="2">
    <citation type="submission" date="2020-09" db="EMBL/GenBank/DDBJ databases">
        <authorList>
            <person name="Sun Q."/>
            <person name="Zhou Y."/>
        </authorList>
    </citation>
    <scope>NUCLEOTIDE SEQUENCE</scope>
    <source>
        <strain evidence="2">CGMCC 4.3508</strain>
    </source>
</reference>
<dbReference type="InterPro" id="IPR012340">
    <property type="entry name" value="NA-bd_OB-fold"/>
</dbReference>
<protein>
    <submittedName>
        <fullName evidence="2">Acyl dehydratase</fullName>
    </submittedName>
</protein>
<dbReference type="Proteomes" id="UP000638263">
    <property type="component" value="Unassembled WGS sequence"/>
</dbReference>
<reference evidence="2" key="1">
    <citation type="journal article" date="2014" name="Int. J. Syst. Evol. Microbiol.">
        <title>Complete genome sequence of Corynebacterium casei LMG S-19264T (=DSM 44701T), isolated from a smear-ripened cheese.</title>
        <authorList>
            <consortium name="US DOE Joint Genome Institute (JGI-PGF)"/>
            <person name="Walter F."/>
            <person name="Albersmeier A."/>
            <person name="Kalinowski J."/>
            <person name="Ruckert C."/>
        </authorList>
    </citation>
    <scope>NUCLEOTIDE SEQUENCE</scope>
    <source>
        <strain evidence="2">CGMCC 4.3508</strain>
    </source>
</reference>
<name>A0A917VUM2_9NOCA</name>
<dbReference type="PANTHER" id="PTHR34075">
    <property type="entry name" value="BLR3430 PROTEIN"/>
    <property type="match status" value="1"/>
</dbReference>
<evidence type="ECO:0000313" key="3">
    <source>
        <dbReference type="Proteomes" id="UP000638263"/>
    </source>
</evidence>
<dbReference type="SUPFAM" id="SSF50249">
    <property type="entry name" value="Nucleic acid-binding proteins"/>
    <property type="match status" value="1"/>
</dbReference>
<gene>
    <name evidence="2" type="ORF">GCM10011588_33590</name>
</gene>
<dbReference type="InterPro" id="IPR002878">
    <property type="entry name" value="ChsH2_C"/>
</dbReference>
<comment type="caution">
    <text evidence="2">The sequence shown here is derived from an EMBL/GenBank/DDBJ whole genome shotgun (WGS) entry which is preliminary data.</text>
</comment>
<proteinExistence type="predicted"/>
<organism evidence="2 3">
    <name type="scientific">Nocardia jinanensis</name>
    <dbReference type="NCBI Taxonomy" id="382504"/>
    <lineage>
        <taxon>Bacteria</taxon>
        <taxon>Bacillati</taxon>
        <taxon>Actinomycetota</taxon>
        <taxon>Actinomycetes</taxon>
        <taxon>Mycobacteriales</taxon>
        <taxon>Nocardiaceae</taxon>
        <taxon>Nocardia</taxon>
    </lineage>
</organism>
<evidence type="ECO:0000259" key="1">
    <source>
        <dbReference type="Pfam" id="PF01796"/>
    </source>
</evidence>
<dbReference type="Gene3D" id="6.10.30.10">
    <property type="match status" value="1"/>
</dbReference>
<sequence>MIPIVDIPSGHPYPQRVTEATAPFWDALREGRLITTANATTGRPTFPPKPIDPHTWSQDVTWIELAGRGTLYSFTTIHAAPDAFVDEVPYRVCVVDLDEGLRLATRLWGSDEVRPGDRVEIIAVRYTDHISFAARSLSGSDGR</sequence>
<accession>A0A917VUM2</accession>
<evidence type="ECO:0000313" key="2">
    <source>
        <dbReference type="EMBL" id="GGL16181.1"/>
    </source>
</evidence>